<keyword evidence="4" id="KW-1185">Reference proteome</keyword>
<accession>A0A2P1PS63</accession>
<dbReference type="AlphaFoldDB" id="A0A2P1PS63"/>
<evidence type="ECO:0000256" key="1">
    <source>
        <dbReference type="SAM" id="Phobius"/>
    </source>
</evidence>
<feature type="chain" id="PRO_5015128439" description="IPTL-CTERM protein sorting domain-containing protein" evidence="2">
    <location>
        <begin position="23"/>
        <end position="270"/>
    </location>
</feature>
<sequence length="270" mass="26862">MKSRLLSLVVSGLLLASSNLSASALRFSEATVQTGTPPSGVAPSPVVPAGGVVTVFTDRAAFDAAFPGLAVETFNGGTAPAGNFAVCDAPLSSVPGSAACGFDPGELIAGVSYQDNPGPDAAALILLGVGTSLNASQALVSNTFSDALDLVFSPPVSRAGMDLISTSAPGVGDPDTVLVTLFDASDAVIDTVPAANASGPGVFFGVSSPVPIARIRLLSNTNRAEGVDNVAFTQAVAAVQRSVPSLGFGGLTALVLGFLALAGFAWTRRQ</sequence>
<dbReference type="Proteomes" id="UP000241074">
    <property type="component" value="Chromosome"/>
</dbReference>
<dbReference type="RefSeq" id="WP_106891588.1">
    <property type="nucleotide sequence ID" value="NZ_CP027860.1"/>
</dbReference>
<evidence type="ECO:0000256" key="2">
    <source>
        <dbReference type="SAM" id="SignalP"/>
    </source>
</evidence>
<keyword evidence="1" id="KW-0472">Membrane</keyword>
<evidence type="ECO:0008006" key="5">
    <source>
        <dbReference type="Google" id="ProtNLM"/>
    </source>
</evidence>
<name>A0A2P1PS63_9GAMM</name>
<keyword evidence="1" id="KW-0812">Transmembrane</keyword>
<reference evidence="3 4" key="2">
    <citation type="submission" date="2018-03" db="EMBL/GenBank/DDBJ databases">
        <authorList>
            <person name="Keele B.F."/>
        </authorList>
    </citation>
    <scope>NUCLEOTIDE SEQUENCE [LARGE SCALE GENOMIC DNA]</scope>
    <source>
        <strain evidence="3 4">D13</strain>
    </source>
</reference>
<gene>
    <name evidence="3" type="ORF">C7S18_10850</name>
</gene>
<proteinExistence type="predicted"/>
<feature type="transmembrane region" description="Helical" evidence="1">
    <location>
        <begin position="246"/>
        <end position="266"/>
    </location>
</feature>
<feature type="signal peptide" evidence="2">
    <location>
        <begin position="1"/>
        <end position="22"/>
    </location>
</feature>
<evidence type="ECO:0000313" key="3">
    <source>
        <dbReference type="EMBL" id="AVP97668.1"/>
    </source>
</evidence>
<reference evidence="3 4" key="1">
    <citation type="submission" date="2018-03" db="EMBL/GenBank/DDBJ databases">
        <title>Ahniella affigens gen. nov., sp. nov., a gammaproteobacterium isolated from sandy soil near a stream.</title>
        <authorList>
            <person name="Ko Y."/>
            <person name="Kim J.-H."/>
        </authorList>
    </citation>
    <scope>NUCLEOTIDE SEQUENCE [LARGE SCALE GENOMIC DNA]</scope>
    <source>
        <strain evidence="3 4">D13</strain>
    </source>
</reference>
<organism evidence="3 4">
    <name type="scientific">Ahniella affigens</name>
    <dbReference type="NCBI Taxonomy" id="2021234"/>
    <lineage>
        <taxon>Bacteria</taxon>
        <taxon>Pseudomonadati</taxon>
        <taxon>Pseudomonadota</taxon>
        <taxon>Gammaproteobacteria</taxon>
        <taxon>Lysobacterales</taxon>
        <taxon>Rhodanobacteraceae</taxon>
        <taxon>Ahniella</taxon>
    </lineage>
</organism>
<evidence type="ECO:0000313" key="4">
    <source>
        <dbReference type="Proteomes" id="UP000241074"/>
    </source>
</evidence>
<dbReference type="KEGG" id="xba:C7S18_10850"/>
<keyword evidence="2" id="KW-0732">Signal</keyword>
<dbReference type="EMBL" id="CP027860">
    <property type="protein sequence ID" value="AVP97668.1"/>
    <property type="molecule type" value="Genomic_DNA"/>
</dbReference>
<protein>
    <recommendedName>
        <fullName evidence="5">IPTL-CTERM protein sorting domain-containing protein</fullName>
    </recommendedName>
</protein>
<keyword evidence="1" id="KW-1133">Transmembrane helix</keyword>